<dbReference type="InterPro" id="IPR002182">
    <property type="entry name" value="NB-ARC"/>
</dbReference>
<evidence type="ECO:0000259" key="2">
    <source>
        <dbReference type="Pfam" id="PF00931"/>
    </source>
</evidence>
<dbReference type="GO" id="GO:0006952">
    <property type="term" value="P:defense response"/>
    <property type="evidence" value="ECO:0007669"/>
    <property type="project" value="UniProtKB-KW"/>
</dbReference>
<dbReference type="EMBL" id="JAIQCV010000010">
    <property type="protein sequence ID" value="KAH1057688.1"/>
    <property type="molecule type" value="Genomic_DNA"/>
</dbReference>
<name>A0A9D3UUL8_9ROSI</name>
<sequence length="281" mass="31492">MEDLLHELSLQSIRYRGHGTIAEQVRSFIPSLVKAADGIDLLPRLKQIKETLEVLAEEMSSFNLSNKGIRKRGVRQTGSFIVESEVFGREKGKVRVIEELLSSNNGFSMGDVSVVSIVGLGGIGKTTLAQLVYNNPIVVSYFDLKIWVCVNDDFDVGKIMVSIIESVSKSRCDVLGMDVLQLRLQELLLGKRYLLVLDDVWNEDDGEWENLWMSLRNGVEGSRVVVTTRSKKVALIMESVYTHQLEGLSDDDCWGLFEQRAFGSNGKEHHSLFPTGKQIVK</sequence>
<dbReference type="PANTHER" id="PTHR36766:SF59">
    <property type="entry name" value="DISEASE RESISTANCE PROTEIN RGA2-LIKE"/>
    <property type="match status" value="1"/>
</dbReference>
<reference evidence="3 4" key="1">
    <citation type="journal article" date="2021" name="Plant Biotechnol. J.">
        <title>Multi-omics assisted identification of the key and species-specific regulatory components of drought-tolerant mechanisms in Gossypium stocksii.</title>
        <authorList>
            <person name="Yu D."/>
            <person name="Ke L."/>
            <person name="Zhang D."/>
            <person name="Wu Y."/>
            <person name="Sun Y."/>
            <person name="Mei J."/>
            <person name="Sun J."/>
            <person name="Sun Y."/>
        </authorList>
    </citation>
    <scope>NUCLEOTIDE SEQUENCE [LARGE SCALE GENOMIC DNA]</scope>
    <source>
        <strain evidence="4">cv. E1</strain>
        <tissue evidence="3">Leaf</tissue>
    </source>
</reference>
<proteinExistence type="predicted"/>
<dbReference type="PRINTS" id="PR00364">
    <property type="entry name" value="DISEASERSIST"/>
</dbReference>
<evidence type="ECO:0000313" key="3">
    <source>
        <dbReference type="EMBL" id="KAH1057688.1"/>
    </source>
</evidence>
<evidence type="ECO:0000313" key="4">
    <source>
        <dbReference type="Proteomes" id="UP000828251"/>
    </source>
</evidence>
<dbReference type="GO" id="GO:0043531">
    <property type="term" value="F:ADP binding"/>
    <property type="evidence" value="ECO:0007669"/>
    <property type="project" value="InterPro"/>
</dbReference>
<dbReference type="PANTHER" id="PTHR36766">
    <property type="entry name" value="PLANT BROAD-SPECTRUM MILDEW RESISTANCE PROTEIN RPW8"/>
    <property type="match status" value="1"/>
</dbReference>
<keyword evidence="4" id="KW-1185">Reference proteome</keyword>
<protein>
    <recommendedName>
        <fullName evidence="2">NB-ARC domain-containing protein</fullName>
    </recommendedName>
</protein>
<dbReference type="InterPro" id="IPR027417">
    <property type="entry name" value="P-loop_NTPase"/>
</dbReference>
<feature type="domain" description="NB-ARC" evidence="2">
    <location>
        <begin position="108"/>
        <end position="263"/>
    </location>
</feature>
<dbReference type="FunFam" id="3.40.50.300:FF:001091">
    <property type="entry name" value="Probable disease resistance protein At1g61300"/>
    <property type="match status" value="1"/>
</dbReference>
<accession>A0A9D3UUL8</accession>
<dbReference type="Proteomes" id="UP000828251">
    <property type="component" value="Unassembled WGS sequence"/>
</dbReference>
<evidence type="ECO:0000256" key="1">
    <source>
        <dbReference type="ARBA" id="ARBA00022821"/>
    </source>
</evidence>
<dbReference type="Gene3D" id="3.40.50.300">
    <property type="entry name" value="P-loop containing nucleotide triphosphate hydrolases"/>
    <property type="match status" value="1"/>
</dbReference>
<dbReference type="OrthoDB" id="2973320at2759"/>
<keyword evidence="1" id="KW-0611">Plant defense</keyword>
<organism evidence="3 4">
    <name type="scientific">Gossypium stocksii</name>
    <dbReference type="NCBI Taxonomy" id="47602"/>
    <lineage>
        <taxon>Eukaryota</taxon>
        <taxon>Viridiplantae</taxon>
        <taxon>Streptophyta</taxon>
        <taxon>Embryophyta</taxon>
        <taxon>Tracheophyta</taxon>
        <taxon>Spermatophyta</taxon>
        <taxon>Magnoliopsida</taxon>
        <taxon>eudicotyledons</taxon>
        <taxon>Gunneridae</taxon>
        <taxon>Pentapetalae</taxon>
        <taxon>rosids</taxon>
        <taxon>malvids</taxon>
        <taxon>Malvales</taxon>
        <taxon>Malvaceae</taxon>
        <taxon>Malvoideae</taxon>
        <taxon>Gossypium</taxon>
    </lineage>
</organism>
<gene>
    <name evidence="3" type="ORF">J1N35_035753</name>
</gene>
<dbReference type="Pfam" id="PF00931">
    <property type="entry name" value="NB-ARC"/>
    <property type="match status" value="1"/>
</dbReference>
<dbReference type="SUPFAM" id="SSF52540">
    <property type="entry name" value="P-loop containing nucleoside triphosphate hydrolases"/>
    <property type="match status" value="1"/>
</dbReference>
<dbReference type="AlphaFoldDB" id="A0A9D3UUL8"/>
<comment type="caution">
    <text evidence="3">The sequence shown here is derived from an EMBL/GenBank/DDBJ whole genome shotgun (WGS) entry which is preliminary data.</text>
</comment>